<evidence type="ECO:0000313" key="2">
    <source>
        <dbReference type="EMBL" id="CAG8505325.1"/>
    </source>
</evidence>
<accession>A0A9N9F250</accession>
<dbReference type="EMBL" id="CAJVQA010001175">
    <property type="protein sequence ID" value="CAG8505325.1"/>
    <property type="molecule type" value="Genomic_DNA"/>
</dbReference>
<evidence type="ECO:0000313" key="3">
    <source>
        <dbReference type="Proteomes" id="UP000789759"/>
    </source>
</evidence>
<protein>
    <submittedName>
        <fullName evidence="2">5092_t:CDS:1</fullName>
    </submittedName>
</protein>
<evidence type="ECO:0000256" key="1">
    <source>
        <dbReference type="SAM" id="MobiDB-lite"/>
    </source>
</evidence>
<sequence length="109" mass="12193">MRLQKLSVSAELATTNNSSDEQMQVTIQKDLLSDTEMLLRDELAIYGYGIPHPSASHIPKAASSSDKNKKTDGFITVINRKTKKGNRTSKKDETRSSLYKKTHREASHS</sequence>
<feature type="compositionally biased region" description="Polar residues" evidence="1">
    <location>
        <begin position="12"/>
        <end position="21"/>
    </location>
</feature>
<comment type="caution">
    <text evidence="2">The sequence shown here is derived from an EMBL/GenBank/DDBJ whole genome shotgun (WGS) entry which is preliminary data.</text>
</comment>
<reference evidence="2" key="1">
    <citation type="submission" date="2021-06" db="EMBL/GenBank/DDBJ databases">
        <authorList>
            <person name="Kallberg Y."/>
            <person name="Tangrot J."/>
            <person name="Rosling A."/>
        </authorList>
    </citation>
    <scope>NUCLEOTIDE SEQUENCE</scope>
    <source>
        <strain evidence="2">FL966</strain>
    </source>
</reference>
<dbReference type="AlphaFoldDB" id="A0A9N9F250"/>
<feature type="region of interest" description="Disordered" evidence="1">
    <location>
        <begin position="50"/>
        <end position="109"/>
    </location>
</feature>
<proteinExistence type="predicted"/>
<keyword evidence="3" id="KW-1185">Reference proteome</keyword>
<feature type="region of interest" description="Disordered" evidence="1">
    <location>
        <begin position="1"/>
        <end position="21"/>
    </location>
</feature>
<dbReference type="Proteomes" id="UP000789759">
    <property type="component" value="Unassembled WGS sequence"/>
</dbReference>
<organism evidence="2 3">
    <name type="scientific">Cetraspora pellucida</name>
    <dbReference type="NCBI Taxonomy" id="1433469"/>
    <lineage>
        <taxon>Eukaryota</taxon>
        <taxon>Fungi</taxon>
        <taxon>Fungi incertae sedis</taxon>
        <taxon>Mucoromycota</taxon>
        <taxon>Glomeromycotina</taxon>
        <taxon>Glomeromycetes</taxon>
        <taxon>Diversisporales</taxon>
        <taxon>Gigasporaceae</taxon>
        <taxon>Cetraspora</taxon>
    </lineage>
</organism>
<name>A0A9N9F250_9GLOM</name>
<gene>
    <name evidence="2" type="ORF">CPELLU_LOCUS2652</name>
</gene>